<evidence type="ECO:0000313" key="2">
    <source>
        <dbReference type="Proteomes" id="UP000294887"/>
    </source>
</evidence>
<name>A0A4R1F1P1_9GAMM</name>
<accession>A0A4R1F1P1</accession>
<dbReference type="Gene3D" id="2.60.120.10">
    <property type="entry name" value="Jelly Rolls"/>
    <property type="match status" value="1"/>
</dbReference>
<gene>
    <name evidence="1" type="ORF">EV695_1768</name>
</gene>
<dbReference type="AlphaFoldDB" id="A0A4R1F1P1"/>
<dbReference type="SUPFAM" id="SSF51182">
    <property type="entry name" value="RmlC-like cupins"/>
    <property type="match status" value="1"/>
</dbReference>
<dbReference type="InterPro" id="IPR014710">
    <property type="entry name" value="RmlC-like_jellyroll"/>
</dbReference>
<reference evidence="1 2" key="1">
    <citation type="submission" date="2019-03" db="EMBL/GenBank/DDBJ databases">
        <title>Genomic Encyclopedia of Type Strains, Phase IV (KMG-IV): sequencing the most valuable type-strain genomes for metagenomic binning, comparative biology and taxonomic classification.</title>
        <authorList>
            <person name="Goeker M."/>
        </authorList>
    </citation>
    <scope>NUCLEOTIDE SEQUENCE [LARGE SCALE GENOMIC DNA]</scope>
    <source>
        <strain evidence="1 2">DSM 24830</strain>
    </source>
</reference>
<evidence type="ECO:0000313" key="1">
    <source>
        <dbReference type="EMBL" id="TCJ87260.1"/>
    </source>
</evidence>
<keyword evidence="2" id="KW-1185">Reference proteome</keyword>
<dbReference type="OrthoDB" id="8265259at2"/>
<organism evidence="1 2">
    <name type="scientific">Cocleimonas flava</name>
    <dbReference type="NCBI Taxonomy" id="634765"/>
    <lineage>
        <taxon>Bacteria</taxon>
        <taxon>Pseudomonadati</taxon>
        <taxon>Pseudomonadota</taxon>
        <taxon>Gammaproteobacteria</taxon>
        <taxon>Thiotrichales</taxon>
        <taxon>Thiotrichaceae</taxon>
        <taxon>Cocleimonas</taxon>
    </lineage>
</organism>
<dbReference type="Proteomes" id="UP000294887">
    <property type="component" value="Unassembled WGS sequence"/>
</dbReference>
<evidence type="ECO:0008006" key="3">
    <source>
        <dbReference type="Google" id="ProtNLM"/>
    </source>
</evidence>
<sequence>MATHHAKSGELVDLKTWANDLKKEQSKAITKTKGLELARIVIEAGADMHHSDYCSVAGATVFQCIEGHVILKLPDEEISIQQGQLVYLDAGVKHALSGVQKSVVLLTIVL</sequence>
<dbReference type="InterPro" id="IPR011051">
    <property type="entry name" value="RmlC_Cupin_sf"/>
</dbReference>
<comment type="caution">
    <text evidence="1">The sequence shown here is derived from an EMBL/GenBank/DDBJ whole genome shotgun (WGS) entry which is preliminary data.</text>
</comment>
<dbReference type="EMBL" id="SMFQ01000003">
    <property type="protein sequence ID" value="TCJ87260.1"/>
    <property type="molecule type" value="Genomic_DNA"/>
</dbReference>
<protein>
    <recommendedName>
        <fullName evidence="3">Quercetin dioxygenase-like cupin family protein</fullName>
    </recommendedName>
</protein>
<dbReference type="RefSeq" id="WP_131905555.1">
    <property type="nucleotide sequence ID" value="NZ_BAAAFU010000004.1"/>
</dbReference>
<proteinExistence type="predicted"/>